<feature type="domain" description="Type IV / VI secretion system DotU" evidence="2">
    <location>
        <begin position="43"/>
        <end position="223"/>
    </location>
</feature>
<keyword evidence="1" id="KW-0472">Membrane</keyword>
<accession>A0A3S0J5A4</accession>
<keyword evidence="4" id="KW-1185">Reference proteome</keyword>
<organism evidence="3 4">
    <name type="scientific">Variovorax gossypii</name>
    <dbReference type="NCBI Taxonomy" id="1679495"/>
    <lineage>
        <taxon>Bacteria</taxon>
        <taxon>Pseudomonadati</taxon>
        <taxon>Pseudomonadota</taxon>
        <taxon>Betaproteobacteria</taxon>
        <taxon>Burkholderiales</taxon>
        <taxon>Comamonadaceae</taxon>
        <taxon>Variovorax</taxon>
    </lineage>
</organism>
<dbReference type="InterPro" id="IPR038522">
    <property type="entry name" value="T4/T6SS_DotU_sf"/>
</dbReference>
<evidence type="ECO:0000313" key="4">
    <source>
        <dbReference type="Proteomes" id="UP000267418"/>
    </source>
</evidence>
<dbReference type="Gene3D" id="1.25.40.590">
    <property type="entry name" value="Type IV / VI secretion system, DotU"/>
    <property type="match status" value="1"/>
</dbReference>
<evidence type="ECO:0000313" key="3">
    <source>
        <dbReference type="EMBL" id="RTQ31528.1"/>
    </source>
</evidence>
<gene>
    <name evidence="3" type="ORF">EJP69_26165</name>
</gene>
<dbReference type="AlphaFoldDB" id="A0A3S0J5A4"/>
<dbReference type="PANTHER" id="PTHR38033:SF1">
    <property type="entry name" value="DOTU FAMILY TYPE IV_VI SECRETION SYSTEM PROTEIN"/>
    <property type="match status" value="1"/>
</dbReference>
<protein>
    <submittedName>
        <fullName evidence="3">DotU family type IV/VI secretion system protein</fullName>
    </submittedName>
</protein>
<sequence>MARNLPELAVDDHITRQFRAFYDEIVKARDRTAESRETDIDMVAQTLARHLENLLELQSLESRRESTRFELENVADARYLKAALADEILLHTPWIGRERWTAHLLESSLFRTNIAGDLVFSRIEELLSGREPSKRDIARLYLFALALGFQGKYRGGGEEARLLGYREELFQFVYQRPADFSGRDRVVSERAYASTLSHIAPRKLPTLSRWTVLFMLGVATLLAVSELLWLWQSWPVRQVLQPGAVDVSGAYQR</sequence>
<name>A0A3S0J5A4_9BURK</name>
<dbReference type="Pfam" id="PF09850">
    <property type="entry name" value="DotU"/>
    <property type="match status" value="1"/>
</dbReference>
<evidence type="ECO:0000259" key="2">
    <source>
        <dbReference type="Pfam" id="PF09850"/>
    </source>
</evidence>
<keyword evidence="1" id="KW-1133">Transmembrane helix</keyword>
<comment type="caution">
    <text evidence="3">The sequence shown here is derived from an EMBL/GenBank/DDBJ whole genome shotgun (WGS) entry which is preliminary data.</text>
</comment>
<dbReference type="PANTHER" id="PTHR38033">
    <property type="entry name" value="MEMBRANE PROTEIN-RELATED"/>
    <property type="match status" value="1"/>
</dbReference>
<reference evidence="3 4" key="1">
    <citation type="submission" date="2018-12" db="EMBL/GenBank/DDBJ databases">
        <title>The genome of Variovorax gossypii DSM 100435.</title>
        <authorList>
            <person name="Gao J."/>
            <person name="Sun J."/>
        </authorList>
    </citation>
    <scope>NUCLEOTIDE SEQUENCE [LARGE SCALE GENOMIC DNA]</scope>
    <source>
        <strain evidence="3 4">DSM 100435</strain>
    </source>
</reference>
<dbReference type="EMBL" id="RXOE01000009">
    <property type="protein sequence ID" value="RTQ31528.1"/>
    <property type="molecule type" value="Genomic_DNA"/>
</dbReference>
<dbReference type="InterPro" id="IPR017732">
    <property type="entry name" value="T4/T6SS_DotU"/>
</dbReference>
<dbReference type="NCBIfam" id="TIGR03349">
    <property type="entry name" value="IV_VI_DotU"/>
    <property type="match status" value="1"/>
</dbReference>
<proteinExistence type="predicted"/>
<evidence type="ECO:0000256" key="1">
    <source>
        <dbReference type="SAM" id="Phobius"/>
    </source>
</evidence>
<feature type="transmembrane region" description="Helical" evidence="1">
    <location>
        <begin position="210"/>
        <end position="231"/>
    </location>
</feature>
<dbReference type="Proteomes" id="UP000267418">
    <property type="component" value="Unassembled WGS sequence"/>
</dbReference>
<dbReference type="RefSeq" id="WP_126473174.1">
    <property type="nucleotide sequence ID" value="NZ_RXOE01000009.1"/>
</dbReference>
<dbReference type="OrthoDB" id="345640at2"/>
<keyword evidence="1" id="KW-0812">Transmembrane</keyword>